<protein>
    <submittedName>
        <fullName evidence="1">Uncharacterized protein</fullName>
    </submittedName>
</protein>
<evidence type="ECO:0000313" key="2">
    <source>
        <dbReference type="Proteomes" id="UP001433508"/>
    </source>
</evidence>
<accession>A0ACC3T829</accession>
<dbReference type="EMBL" id="MU971342">
    <property type="protein sequence ID" value="KAK9240053.1"/>
    <property type="molecule type" value="Genomic_DNA"/>
</dbReference>
<organism evidence="1 2">
    <name type="scientific">Lipomyces kononenkoae</name>
    <name type="common">Yeast</name>
    <dbReference type="NCBI Taxonomy" id="34357"/>
    <lineage>
        <taxon>Eukaryota</taxon>
        <taxon>Fungi</taxon>
        <taxon>Dikarya</taxon>
        <taxon>Ascomycota</taxon>
        <taxon>Saccharomycotina</taxon>
        <taxon>Lipomycetes</taxon>
        <taxon>Lipomycetales</taxon>
        <taxon>Lipomycetaceae</taxon>
        <taxon>Lipomyces</taxon>
    </lineage>
</organism>
<sequence>MVKKTVTINTNKQSEVAVAAKGVTATCSESAAKNPDGRGLIAKFLHRRAAKTQTPTTKVRLHNPFSLAGKDHSQRKHFRDWFRRKTSSSHVDGQKHWCSLGFNVSSLRKVFSKPDNCIALSDEDSSVTAVAEKAVATVQLPDEVGDNVTCFEIQNTLDHSVSFTDPYPGEISEQVRDSAEVVTVVQLYDEFVDNAACYKTLDFLTDHSMLSFNDDHYVSDLCSPYGEATVVASVEVTVETLSTIKENQETVTSASEEVDYDSFSTIDLGEYNPTELLPVGPKGYGIFSGLRQGNPCQENSAVPLHVTETACPSYGLSVVTNTVCNVLGSIGERASKMVQQQLAAEYSKRETGSQMLRKLLSELN</sequence>
<gene>
    <name evidence="1" type="ORF">V1525DRAFT_337990</name>
</gene>
<evidence type="ECO:0000313" key="1">
    <source>
        <dbReference type="EMBL" id="KAK9240053.1"/>
    </source>
</evidence>
<dbReference type="Proteomes" id="UP001433508">
    <property type="component" value="Unassembled WGS sequence"/>
</dbReference>
<comment type="caution">
    <text evidence="1">The sequence shown here is derived from an EMBL/GenBank/DDBJ whole genome shotgun (WGS) entry which is preliminary data.</text>
</comment>
<keyword evidence="2" id="KW-1185">Reference proteome</keyword>
<name>A0ACC3T829_LIPKO</name>
<proteinExistence type="predicted"/>
<reference evidence="2" key="1">
    <citation type="journal article" date="2024" name="Front. Bioeng. Biotechnol.">
        <title>Genome-scale model development and genomic sequencing of the oleaginous clade Lipomyces.</title>
        <authorList>
            <person name="Czajka J.J."/>
            <person name="Han Y."/>
            <person name="Kim J."/>
            <person name="Mondo S.J."/>
            <person name="Hofstad B.A."/>
            <person name="Robles A."/>
            <person name="Haridas S."/>
            <person name="Riley R."/>
            <person name="LaButti K."/>
            <person name="Pangilinan J."/>
            <person name="Andreopoulos W."/>
            <person name="Lipzen A."/>
            <person name="Yan J."/>
            <person name="Wang M."/>
            <person name="Ng V."/>
            <person name="Grigoriev I.V."/>
            <person name="Spatafora J.W."/>
            <person name="Magnuson J.K."/>
            <person name="Baker S.E."/>
            <person name="Pomraning K.R."/>
        </authorList>
    </citation>
    <scope>NUCLEOTIDE SEQUENCE [LARGE SCALE GENOMIC DNA]</scope>
    <source>
        <strain evidence="2">CBS 7786</strain>
    </source>
</reference>